<evidence type="ECO:0000313" key="2">
    <source>
        <dbReference type="EMBL" id="MFJ2288318.1"/>
    </source>
</evidence>
<sequence>MNGWQRLWVVASLVIGLGFAFVGWQNIPTEEREAAEHFRVSTIALEFKLPSQYTVESDKREYESYEEFKDDLIYRQLEYIGTMLVIWAGVCAVLYAIGYGCGWVYRGFRPKTV</sequence>
<organism evidence="2 3">
    <name type="scientific">Pseudomonas iridis</name>
    <dbReference type="NCBI Taxonomy" id="2710587"/>
    <lineage>
        <taxon>Bacteria</taxon>
        <taxon>Pseudomonadati</taxon>
        <taxon>Pseudomonadota</taxon>
        <taxon>Gammaproteobacteria</taxon>
        <taxon>Pseudomonadales</taxon>
        <taxon>Pseudomonadaceae</taxon>
        <taxon>Pseudomonas</taxon>
    </lineage>
</organism>
<evidence type="ECO:0000313" key="3">
    <source>
        <dbReference type="Proteomes" id="UP001617296"/>
    </source>
</evidence>
<keyword evidence="1" id="KW-0812">Transmembrane</keyword>
<evidence type="ECO:0008006" key="4">
    <source>
        <dbReference type="Google" id="ProtNLM"/>
    </source>
</evidence>
<name>A0ABW8DM67_9PSED</name>
<dbReference type="EMBL" id="JBIUVY010000033">
    <property type="protein sequence ID" value="MFJ2288318.1"/>
    <property type="molecule type" value="Genomic_DNA"/>
</dbReference>
<evidence type="ECO:0000256" key="1">
    <source>
        <dbReference type="SAM" id="Phobius"/>
    </source>
</evidence>
<proteinExistence type="predicted"/>
<dbReference type="RefSeq" id="WP_401284863.1">
    <property type="nucleotide sequence ID" value="NZ_JBIUVY010000033.1"/>
</dbReference>
<keyword evidence="1" id="KW-0472">Membrane</keyword>
<gene>
    <name evidence="2" type="ORF">ACIOUF_18480</name>
</gene>
<keyword evidence="1" id="KW-1133">Transmembrane helix</keyword>
<protein>
    <recommendedName>
        <fullName evidence="4">DUF3592 domain-containing protein</fullName>
    </recommendedName>
</protein>
<comment type="caution">
    <text evidence="2">The sequence shown here is derived from an EMBL/GenBank/DDBJ whole genome shotgun (WGS) entry which is preliminary data.</text>
</comment>
<keyword evidence="3" id="KW-1185">Reference proteome</keyword>
<feature type="transmembrane region" description="Helical" evidence="1">
    <location>
        <begin position="7"/>
        <end position="27"/>
    </location>
</feature>
<feature type="transmembrane region" description="Helical" evidence="1">
    <location>
        <begin position="84"/>
        <end position="105"/>
    </location>
</feature>
<reference evidence="2 3" key="1">
    <citation type="submission" date="2024-10" db="EMBL/GenBank/DDBJ databases">
        <title>The Natural Products Discovery Center: Release of the First 8490 Sequenced Strains for Exploring Actinobacteria Biosynthetic Diversity.</title>
        <authorList>
            <person name="Kalkreuter E."/>
            <person name="Kautsar S.A."/>
            <person name="Yang D."/>
            <person name="Bader C.D."/>
            <person name="Teijaro C.N."/>
            <person name="Fluegel L."/>
            <person name="Davis C.M."/>
            <person name="Simpson J.R."/>
            <person name="Lauterbach L."/>
            <person name="Steele A.D."/>
            <person name="Gui C."/>
            <person name="Meng S."/>
            <person name="Li G."/>
            <person name="Viehrig K."/>
            <person name="Ye F."/>
            <person name="Su P."/>
            <person name="Kiefer A.F."/>
            <person name="Nichols A."/>
            <person name="Cepeda A.J."/>
            <person name="Yan W."/>
            <person name="Fan B."/>
            <person name="Jiang Y."/>
            <person name="Adhikari A."/>
            <person name="Zheng C.-J."/>
            <person name="Schuster L."/>
            <person name="Cowan T.M."/>
            <person name="Smanski M.J."/>
            <person name="Chevrette M.G."/>
            <person name="De Carvalho L.P.S."/>
            <person name="Shen B."/>
        </authorList>
    </citation>
    <scope>NUCLEOTIDE SEQUENCE [LARGE SCALE GENOMIC DNA]</scope>
    <source>
        <strain evidence="2 3">NPDC087689</strain>
    </source>
</reference>
<dbReference type="Proteomes" id="UP001617296">
    <property type="component" value="Unassembled WGS sequence"/>
</dbReference>
<accession>A0ABW8DM67</accession>